<organism evidence="2">
    <name type="scientific">Anopheles triannulatus</name>
    <dbReference type="NCBI Taxonomy" id="58253"/>
    <lineage>
        <taxon>Eukaryota</taxon>
        <taxon>Metazoa</taxon>
        <taxon>Ecdysozoa</taxon>
        <taxon>Arthropoda</taxon>
        <taxon>Hexapoda</taxon>
        <taxon>Insecta</taxon>
        <taxon>Pterygota</taxon>
        <taxon>Neoptera</taxon>
        <taxon>Endopterygota</taxon>
        <taxon>Diptera</taxon>
        <taxon>Nematocera</taxon>
        <taxon>Culicoidea</taxon>
        <taxon>Culicidae</taxon>
        <taxon>Anophelinae</taxon>
        <taxon>Anopheles</taxon>
    </lineage>
</organism>
<accession>A0A2M4B0U4</accession>
<evidence type="ECO:0000256" key="1">
    <source>
        <dbReference type="SAM" id="SignalP"/>
    </source>
</evidence>
<name>A0A2M4B0U4_9DIPT</name>
<sequence>MLTALVRWIVVVVVIGTGSTGTRSGRTVRSAIFPSRRQLKMPLVTLFQLERTIGRSRIAVDDQRFIDDTQRAGGFVRKHPLKRRMCLNAERCRALLG</sequence>
<feature type="chain" id="PRO_5014701600" evidence="1">
    <location>
        <begin position="25"/>
        <end position="97"/>
    </location>
</feature>
<keyword evidence="1" id="KW-0732">Signal</keyword>
<evidence type="ECO:0000313" key="2">
    <source>
        <dbReference type="EMBL" id="MBW46664.1"/>
    </source>
</evidence>
<protein>
    <submittedName>
        <fullName evidence="2">Putative secreted protein</fullName>
    </submittedName>
</protein>
<reference evidence="2" key="1">
    <citation type="submission" date="2018-01" db="EMBL/GenBank/DDBJ databases">
        <title>An insight into the sialome of Amazonian anophelines.</title>
        <authorList>
            <person name="Ribeiro J.M."/>
            <person name="Scarpassa V."/>
            <person name="Calvo E."/>
        </authorList>
    </citation>
    <scope>NUCLEOTIDE SEQUENCE</scope>
    <source>
        <tissue evidence="2">Salivary glands</tissue>
    </source>
</reference>
<dbReference type="EMBL" id="GGFK01013343">
    <property type="protein sequence ID" value="MBW46664.1"/>
    <property type="molecule type" value="Transcribed_RNA"/>
</dbReference>
<dbReference type="AlphaFoldDB" id="A0A2M4B0U4"/>
<feature type="signal peptide" evidence="1">
    <location>
        <begin position="1"/>
        <end position="24"/>
    </location>
</feature>
<proteinExistence type="predicted"/>